<feature type="transmembrane region" description="Helical" evidence="2">
    <location>
        <begin position="62"/>
        <end position="88"/>
    </location>
</feature>
<gene>
    <name evidence="3" type="ORF">GCU85_07165</name>
</gene>
<protein>
    <submittedName>
        <fullName evidence="3">Na+/H+ antiporter subunit G</fullName>
    </submittedName>
</protein>
<dbReference type="GO" id="GO:0015385">
    <property type="term" value="F:sodium:proton antiporter activity"/>
    <property type="evidence" value="ECO:0007669"/>
    <property type="project" value="TreeGrafter"/>
</dbReference>
<feature type="transmembrane region" description="Helical" evidence="2">
    <location>
        <begin position="37"/>
        <end position="56"/>
    </location>
</feature>
<evidence type="ECO:0000313" key="4">
    <source>
        <dbReference type="Proteomes" id="UP000471298"/>
    </source>
</evidence>
<feature type="region of interest" description="Disordered" evidence="1">
    <location>
        <begin position="105"/>
        <end position="171"/>
    </location>
</feature>
<comment type="caution">
    <text evidence="3">The sequence shown here is derived from an EMBL/GenBank/DDBJ whole genome shotgun (WGS) entry which is preliminary data.</text>
</comment>
<dbReference type="PANTHER" id="PTHR34703">
    <property type="entry name" value="ANTIPORTER SUBUNIT MNHG2-RELATED"/>
    <property type="match status" value="1"/>
</dbReference>
<reference evidence="3 4" key="1">
    <citation type="submission" date="2019-10" db="EMBL/GenBank/DDBJ databases">
        <title>Cardiobacteriales fam. a chemoheterotrophic member of the order Cardiobacteriales, and proposal of Cardiobacteriales fam. nov.</title>
        <authorList>
            <person name="Wang C."/>
        </authorList>
    </citation>
    <scope>NUCLEOTIDE SEQUENCE [LARGE SCALE GENOMIC DNA]</scope>
    <source>
        <strain evidence="3 4">ML27</strain>
    </source>
</reference>
<dbReference type="EMBL" id="WHNW01000007">
    <property type="protein sequence ID" value="MPV86510.1"/>
    <property type="molecule type" value="Genomic_DNA"/>
</dbReference>
<keyword evidence="2" id="KW-1133">Transmembrane helix</keyword>
<proteinExistence type="predicted"/>
<dbReference type="InParanoid" id="A0A6N7EY84"/>
<accession>A0A6N7EY84</accession>
<keyword evidence="2" id="KW-0812">Transmembrane</keyword>
<organism evidence="3 4">
    <name type="scientific">Ostreibacterium oceani</name>
    <dbReference type="NCBI Taxonomy" id="2654998"/>
    <lineage>
        <taxon>Bacteria</taxon>
        <taxon>Pseudomonadati</taxon>
        <taxon>Pseudomonadota</taxon>
        <taxon>Gammaproteobacteria</taxon>
        <taxon>Cardiobacteriales</taxon>
        <taxon>Ostreibacteriaceae</taxon>
        <taxon>Ostreibacterium</taxon>
    </lineage>
</organism>
<evidence type="ECO:0000256" key="2">
    <source>
        <dbReference type="SAM" id="Phobius"/>
    </source>
</evidence>
<evidence type="ECO:0000313" key="3">
    <source>
        <dbReference type="EMBL" id="MPV86510.1"/>
    </source>
</evidence>
<dbReference type="AlphaFoldDB" id="A0A6N7EY84"/>
<dbReference type="Pfam" id="PF03334">
    <property type="entry name" value="PhaG_MnhG_YufB"/>
    <property type="match status" value="1"/>
</dbReference>
<dbReference type="NCBIfam" id="TIGR01300">
    <property type="entry name" value="CPA3_mnhG_phaG"/>
    <property type="match status" value="1"/>
</dbReference>
<evidence type="ECO:0000256" key="1">
    <source>
        <dbReference type="SAM" id="MobiDB-lite"/>
    </source>
</evidence>
<dbReference type="InterPro" id="IPR005133">
    <property type="entry name" value="PhaG_MnhG_YufB"/>
</dbReference>
<feature type="compositionally biased region" description="Low complexity" evidence="1">
    <location>
        <begin position="138"/>
        <end position="147"/>
    </location>
</feature>
<name>A0A6N7EY84_9GAMM</name>
<sequence length="171" mass="18619">MIEILSAIMVILGVIFVFIGAIGLLRLPDFYIRVSAITKAATAGVACIVIGVAIHADDVGVAFKALIIVVFLLITSPIAAHIIGRAAYNDRVPLWKKTRINEYEDYKSQQQAQQEPQQEPQQKGEAHQHAPQNKTMNTLDATLDTTAYDNKNGNVADDNPSGAEKHKNLNG</sequence>
<dbReference type="Proteomes" id="UP000471298">
    <property type="component" value="Unassembled WGS sequence"/>
</dbReference>
<dbReference type="NCBIfam" id="NF009314">
    <property type="entry name" value="PRK12674.1-2"/>
    <property type="match status" value="1"/>
</dbReference>
<feature type="compositionally biased region" description="Low complexity" evidence="1">
    <location>
        <begin position="109"/>
        <end position="121"/>
    </location>
</feature>
<dbReference type="PANTHER" id="PTHR34703:SF1">
    <property type="entry name" value="ANTIPORTER SUBUNIT MNHG2-RELATED"/>
    <property type="match status" value="1"/>
</dbReference>
<dbReference type="RefSeq" id="WP_152810498.1">
    <property type="nucleotide sequence ID" value="NZ_WHNW01000007.1"/>
</dbReference>
<keyword evidence="4" id="KW-1185">Reference proteome</keyword>
<feature type="transmembrane region" description="Helical" evidence="2">
    <location>
        <begin position="6"/>
        <end position="25"/>
    </location>
</feature>
<keyword evidence="2" id="KW-0472">Membrane</keyword>